<dbReference type="InterPro" id="IPR016194">
    <property type="entry name" value="SPOC-like_C_dom_sf"/>
</dbReference>
<dbReference type="GO" id="GO:0006303">
    <property type="term" value="P:double-strand break repair via nonhomologous end joining"/>
    <property type="evidence" value="ECO:0007669"/>
    <property type="project" value="UniProtKB-UniRule"/>
</dbReference>
<comment type="function">
    <text evidence="2">With LigD forms a non-homologous end joining (NHEJ) DNA repair enzyme, which repairs dsDNA breaks with reduced fidelity. Binds linear dsDNA with 5'- and 3'- overhangs but not closed circular dsDNA nor ssDNA. Recruits and stimulates the ligase activity of LigD.</text>
</comment>
<dbReference type="InterPro" id="IPR009187">
    <property type="entry name" value="Prok_Ku"/>
</dbReference>
<keyword evidence="2" id="KW-0233">DNA recombination</keyword>
<dbReference type="PIRSF" id="PIRSF006493">
    <property type="entry name" value="Prok_Ku"/>
    <property type="match status" value="1"/>
</dbReference>
<evidence type="ECO:0000313" key="6">
    <source>
        <dbReference type="Proteomes" id="UP000199045"/>
    </source>
</evidence>
<keyword evidence="2" id="KW-0227">DNA damage</keyword>
<comment type="similarity">
    <text evidence="2">Belongs to the prokaryotic Ku family.</text>
</comment>
<evidence type="ECO:0000256" key="3">
    <source>
        <dbReference type="SAM" id="MobiDB-lite"/>
    </source>
</evidence>
<dbReference type="NCBIfam" id="TIGR02772">
    <property type="entry name" value="Ku_bact"/>
    <property type="match status" value="1"/>
</dbReference>
<evidence type="ECO:0000256" key="1">
    <source>
        <dbReference type="ARBA" id="ARBA00023125"/>
    </source>
</evidence>
<feature type="domain" description="Ku" evidence="4">
    <location>
        <begin position="52"/>
        <end position="179"/>
    </location>
</feature>
<name>A0A1G7UNN8_CHIFI</name>
<proteinExistence type="inferred from homology"/>
<accession>A0A1G7UNN8</accession>
<dbReference type="AlphaFoldDB" id="A0A1G7UNN8"/>
<gene>
    <name evidence="2" type="primary">ku</name>
    <name evidence="5" type="ORF">SAMN04488121_104424</name>
</gene>
<dbReference type="HAMAP" id="MF_01875">
    <property type="entry name" value="Prokaryotic_Ku"/>
    <property type="match status" value="1"/>
</dbReference>
<keyword evidence="1 2" id="KW-0238">DNA-binding</keyword>
<dbReference type="InterPro" id="IPR006164">
    <property type="entry name" value="DNA_bd_Ku70/Ku80"/>
</dbReference>
<evidence type="ECO:0000256" key="2">
    <source>
        <dbReference type="HAMAP-Rule" id="MF_01875"/>
    </source>
</evidence>
<comment type="subunit">
    <text evidence="2">Homodimer. Interacts with LigD.</text>
</comment>
<dbReference type="CDD" id="cd00789">
    <property type="entry name" value="KU_like"/>
    <property type="match status" value="1"/>
</dbReference>
<dbReference type="EMBL" id="FNBN01000004">
    <property type="protein sequence ID" value="SDG48350.1"/>
    <property type="molecule type" value="Genomic_DNA"/>
</dbReference>
<sequence length="265" mass="30429">MRAVWSGTIGFGLVNIPIKLYSAVQDSRLDLDMLDKKDHAHIKFKRVNEDTGKEVPWEQIVKGYLYNDEYVILEDEDFQEAAPEKSKIISIESFVEQAEIDDIYFETPYYIEPDKAGVKAYELLLKTLQKTGKAGLGRFVLRTSEHLVIIRPRDNYLMLQQLRFEQEIRSPEELSLPSDSKISKKELDMAVQLVESYTTEFDISQFKDTYHEQLLNIIKAKASGKRRTVKKMKIVHTKSTDLFDQLKASLGSPGRSSGSNKKRAS</sequence>
<dbReference type="GO" id="GO:0003690">
    <property type="term" value="F:double-stranded DNA binding"/>
    <property type="evidence" value="ECO:0007669"/>
    <property type="project" value="UniProtKB-UniRule"/>
</dbReference>
<dbReference type="GO" id="GO:0006310">
    <property type="term" value="P:DNA recombination"/>
    <property type="evidence" value="ECO:0007669"/>
    <property type="project" value="UniProtKB-KW"/>
</dbReference>
<dbReference type="PANTHER" id="PTHR41251:SF1">
    <property type="entry name" value="NON-HOMOLOGOUS END JOINING PROTEIN KU"/>
    <property type="match status" value="1"/>
</dbReference>
<dbReference type="SMART" id="SM00559">
    <property type="entry name" value="Ku78"/>
    <property type="match status" value="1"/>
</dbReference>
<organism evidence="5 6">
    <name type="scientific">Chitinophaga filiformis</name>
    <name type="common">Myxococcus filiformis</name>
    <name type="synonym">Flexibacter filiformis</name>
    <dbReference type="NCBI Taxonomy" id="104663"/>
    <lineage>
        <taxon>Bacteria</taxon>
        <taxon>Pseudomonadati</taxon>
        <taxon>Bacteroidota</taxon>
        <taxon>Chitinophagia</taxon>
        <taxon>Chitinophagales</taxon>
        <taxon>Chitinophagaceae</taxon>
        <taxon>Chitinophaga</taxon>
    </lineage>
</organism>
<feature type="region of interest" description="Disordered" evidence="3">
    <location>
        <begin position="246"/>
        <end position="265"/>
    </location>
</feature>
<dbReference type="SUPFAM" id="SSF100939">
    <property type="entry name" value="SPOC domain-like"/>
    <property type="match status" value="1"/>
</dbReference>
<evidence type="ECO:0000313" key="5">
    <source>
        <dbReference type="EMBL" id="SDG48350.1"/>
    </source>
</evidence>
<keyword evidence="2" id="KW-0234">DNA repair</keyword>
<dbReference type="Gene3D" id="2.40.290.10">
    <property type="match status" value="1"/>
</dbReference>
<protein>
    <recommendedName>
        <fullName evidence="2">Non-homologous end joining protein Ku</fullName>
    </recommendedName>
</protein>
<dbReference type="Pfam" id="PF02735">
    <property type="entry name" value="Ku"/>
    <property type="match status" value="1"/>
</dbReference>
<reference evidence="5 6" key="1">
    <citation type="submission" date="2016-10" db="EMBL/GenBank/DDBJ databases">
        <authorList>
            <person name="de Groot N.N."/>
        </authorList>
    </citation>
    <scope>NUCLEOTIDE SEQUENCE [LARGE SCALE GENOMIC DNA]</scope>
    <source>
        <strain evidence="5 6">DSM 527</strain>
    </source>
</reference>
<evidence type="ECO:0000259" key="4">
    <source>
        <dbReference type="SMART" id="SM00559"/>
    </source>
</evidence>
<dbReference type="PANTHER" id="PTHR41251">
    <property type="entry name" value="NON-HOMOLOGOUS END JOINING PROTEIN KU"/>
    <property type="match status" value="1"/>
</dbReference>
<dbReference type="STRING" id="104663.SAMN04488121_104424"/>
<dbReference type="Proteomes" id="UP000199045">
    <property type="component" value="Unassembled WGS sequence"/>
</dbReference>
<dbReference type="OrthoDB" id="9795084at2"/>
<dbReference type="RefSeq" id="WP_089834584.1">
    <property type="nucleotide sequence ID" value="NZ_FNBN01000004.1"/>
</dbReference>